<feature type="compositionally biased region" description="Polar residues" evidence="3">
    <location>
        <begin position="565"/>
        <end position="577"/>
    </location>
</feature>
<feature type="compositionally biased region" description="Low complexity" evidence="3">
    <location>
        <begin position="587"/>
        <end position="622"/>
    </location>
</feature>
<organism evidence="5">
    <name type="scientific">Psilocybe cubensis</name>
    <name type="common">Psychedelic mushroom</name>
    <name type="synonym">Stropharia cubensis</name>
    <dbReference type="NCBI Taxonomy" id="181762"/>
    <lineage>
        <taxon>Eukaryota</taxon>
        <taxon>Fungi</taxon>
        <taxon>Dikarya</taxon>
        <taxon>Basidiomycota</taxon>
        <taxon>Agaricomycotina</taxon>
        <taxon>Agaricomycetes</taxon>
        <taxon>Agaricomycetidae</taxon>
        <taxon>Agaricales</taxon>
        <taxon>Agaricineae</taxon>
        <taxon>Strophariaceae</taxon>
        <taxon>Psilocybe</taxon>
    </lineage>
</organism>
<dbReference type="GO" id="GO:0032050">
    <property type="term" value="F:clathrin heavy chain binding"/>
    <property type="evidence" value="ECO:0007669"/>
    <property type="project" value="TreeGrafter"/>
</dbReference>
<evidence type="ECO:0000313" key="5">
    <source>
        <dbReference type="EMBL" id="KAG5166539.1"/>
    </source>
</evidence>
<comment type="caution">
    <text evidence="5">The sequence shown here is derived from an EMBL/GenBank/DDBJ whole genome shotgun (WGS) entry which is preliminary data.</text>
</comment>
<name>A0A8H7XVK1_PSICU</name>
<dbReference type="PANTHER" id="PTHR22951:SF5">
    <property type="entry name" value="PHOSPHATIDYLINOSITOL-BINDING CLATHRIN ASSEMBLY PROTEIN LAP"/>
    <property type="match status" value="1"/>
</dbReference>
<feature type="region of interest" description="Disordered" evidence="3">
    <location>
        <begin position="565"/>
        <end position="723"/>
    </location>
</feature>
<dbReference type="SUPFAM" id="SSF48464">
    <property type="entry name" value="ENTH/VHS domain"/>
    <property type="match status" value="1"/>
</dbReference>
<feature type="region of interest" description="Disordered" evidence="3">
    <location>
        <begin position="131"/>
        <end position="163"/>
    </location>
</feature>
<dbReference type="Gene3D" id="1.20.58.150">
    <property type="entry name" value="ANTH domain"/>
    <property type="match status" value="1"/>
</dbReference>
<feature type="region of interest" description="Disordered" evidence="3">
    <location>
        <begin position="433"/>
        <end position="531"/>
    </location>
</feature>
<reference evidence="5" key="1">
    <citation type="submission" date="2021-02" db="EMBL/GenBank/DDBJ databases">
        <title>Psilocybe cubensis genome.</title>
        <authorList>
            <person name="Mckernan K.J."/>
            <person name="Crawford S."/>
            <person name="Trippe A."/>
            <person name="Kane L.T."/>
            <person name="Mclaughlin S."/>
        </authorList>
    </citation>
    <scope>NUCLEOTIDE SEQUENCE [LARGE SCALE GENOMIC DNA]</scope>
    <source>
        <strain evidence="5">MGC-MH-2018</strain>
    </source>
</reference>
<dbReference type="InterPro" id="IPR013809">
    <property type="entry name" value="ENTH"/>
</dbReference>
<dbReference type="PANTHER" id="PTHR22951">
    <property type="entry name" value="CLATHRIN ASSEMBLY PROTEIN"/>
    <property type="match status" value="1"/>
</dbReference>
<dbReference type="GO" id="GO:0005546">
    <property type="term" value="F:phosphatidylinositol-4,5-bisphosphate binding"/>
    <property type="evidence" value="ECO:0007669"/>
    <property type="project" value="TreeGrafter"/>
</dbReference>
<dbReference type="GO" id="GO:0006900">
    <property type="term" value="P:vesicle budding from membrane"/>
    <property type="evidence" value="ECO:0007669"/>
    <property type="project" value="TreeGrafter"/>
</dbReference>
<accession>A0A8H7XVK1</accession>
<protein>
    <recommendedName>
        <fullName evidence="4">ENTH domain-containing protein</fullName>
    </recommendedName>
</protein>
<gene>
    <name evidence="5" type="ORF">JR316_008628</name>
</gene>
<evidence type="ECO:0000256" key="1">
    <source>
        <dbReference type="ARBA" id="ARBA00004496"/>
    </source>
</evidence>
<dbReference type="PROSITE" id="PS50942">
    <property type="entry name" value="ENTH"/>
    <property type="match status" value="1"/>
</dbReference>
<dbReference type="InterPro" id="IPR014712">
    <property type="entry name" value="ANTH_dom_sf"/>
</dbReference>
<dbReference type="SUPFAM" id="SSF89009">
    <property type="entry name" value="GAT-like domain"/>
    <property type="match status" value="1"/>
</dbReference>
<dbReference type="EMBL" id="JAFIQS010000008">
    <property type="protein sequence ID" value="KAG5166539.1"/>
    <property type="molecule type" value="Genomic_DNA"/>
</dbReference>
<dbReference type="CDD" id="cd16988">
    <property type="entry name" value="ANTH_N_YAP180"/>
    <property type="match status" value="1"/>
</dbReference>
<comment type="subcellular location">
    <subcellularLocation>
        <location evidence="1">Cytoplasm</location>
    </subcellularLocation>
</comment>
<keyword evidence="2" id="KW-0963">Cytoplasm</keyword>
<dbReference type="SMART" id="SM00273">
    <property type="entry name" value="ENTH"/>
    <property type="match status" value="1"/>
</dbReference>
<dbReference type="GO" id="GO:0005545">
    <property type="term" value="F:1-phosphatidylinositol binding"/>
    <property type="evidence" value="ECO:0007669"/>
    <property type="project" value="InterPro"/>
</dbReference>
<feature type="compositionally biased region" description="Basic and acidic residues" evidence="3">
    <location>
        <begin position="146"/>
        <end position="156"/>
    </location>
</feature>
<dbReference type="GO" id="GO:0072583">
    <property type="term" value="P:clathrin-dependent endocytosis"/>
    <property type="evidence" value="ECO:0007669"/>
    <property type="project" value="InterPro"/>
</dbReference>
<dbReference type="GO" id="GO:0000149">
    <property type="term" value="F:SNARE binding"/>
    <property type="evidence" value="ECO:0007669"/>
    <property type="project" value="TreeGrafter"/>
</dbReference>
<feature type="region of interest" description="Disordered" evidence="3">
    <location>
        <begin position="741"/>
        <end position="766"/>
    </location>
</feature>
<feature type="region of interest" description="Disordered" evidence="3">
    <location>
        <begin position="833"/>
        <end position="856"/>
    </location>
</feature>
<dbReference type="InterPro" id="IPR008942">
    <property type="entry name" value="ENTH_VHS"/>
</dbReference>
<feature type="region of interest" description="Disordered" evidence="3">
    <location>
        <begin position="778"/>
        <end position="801"/>
    </location>
</feature>
<feature type="compositionally biased region" description="Low complexity" evidence="3">
    <location>
        <begin position="433"/>
        <end position="451"/>
    </location>
</feature>
<feature type="compositionally biased region" description="Low complexity" evidence="3">
    <location>
        <begin position="478"/>
        <end position="526"/>
    </location>
</feature>
<feature type="region of interest" description="Disordered" evidence="3">
    <location>
        <begin position="316"/>
        <end position="338"/>
    </location>
</feature>
<evidence type="ECO:0000256" key="2">
    <source>
        <dbReference type="ARBA" id="ARBA00022490"/>
    </source>
</evidence>
<feature type="compositionally biased region" description="Polar residues" evidence="3">
    <location>
        <begin position="684"/>
        <end position="698"/>
    </location>
</feature>
<dbReference type="Pfam" id="PF07651">
    <property type="entry name" value="ANTH"/>
    <property type="match status" value="1"/>
</dbReference>
<evidence type="ECO:0000259" key="4">
    <source>
        <dbReference type="PROSITE" id="PS50942"/>
    </source>
</evidence>
<feature type="compositionally biased region" description="Polar residues" evidence="3">
    <location>
        <begin position="623"/>
        <end position="663"/>
    </location>
</feature>
<evidence type="ECO:0000256" key="3">
    <source>
        <dbReference type="SAM" id="MobiDB-lite"/>
    </source>
</evidence>
<feature type="compositionally biased region" description="Polar residues" evidence="3">
    <location>
        <begin position="327"/>
        <end position="338"/>
    </location>
</feature>
<dbReference type="InterPro" id="IPR045192">
    <property type="entry name" value="AP180-like"/>
</dbReference>
<dbReference type="GO" id="GO:0048268">
    <property type="term" value="P:clathrin coat assembly"/>
    <property type="evidence" value="ECO:0007669"/>
    <property type="project" value="InterPro"/>
</dbReference>
<feature type="compositionally biased region" description="Low complexity" evidence="3">
    <location>
        <begin position="699"/>
        <end position="714"/>
    </location>
</feature>
<feature type="domain" description="ENTH" evidence="4">
    <location>
        <begin position="1"/>
        <end position="126"/>
    </location>
</feature>
<dbReference type="AlphaFoldDB" id="A0A8H7XVK1"/>
<dbReference type="GO" id="GO:0030136">
    <property type="term" value="C:clathrin-coated vesicle"/>
    <property type="evidence" value="ECO:0007669"/>
    <property type="project" value="InterPro"/>
</dbReference>
<dbReference type="FunFam" id="1.20.58.150:FF:000004">
    <property type="entry name" value="ENTH domain protein"/>
    <property type="match status" value="1"/>
</dbReference>
<dbReference type="OrthoDB" id="44015at2759"/>
<feature type="compositionally biased region" description="Polar residues" evidence="3">
    <location>
        <begin position="468"/>
        <end position="477"/>
    </location>
</feature>
<proteinExistence type="predicted"/>
<dbReference type="InterPro" id="IPR011417">
    <property type="entry name" value="ANTH_dom"/>
</dbReference>
<dbReference type="FunFam" id="1.25.40.90:FF:000036">
    <property type="entry name" value="Unplaced genomic scaffold supercont1.4, whole genome shotgun sequence"/>
    <property type="match status" value="1"/>
</dbReference>
<feature type="region of interest" description="Disordered" evidence="3">
    <location>
        <begin position="924"/>
        <end position="963"/>
    </location>
</feature>
<dbReference type="Gene3D" id="1.25.40.90">
    <property type="match status" value="1"/>
</dbReference>
<sequence>MSSYDKVVKLACKPKAAPPKAKYIDPIIAATWSDDGAVHDVCKALAPRLREPNAIVAFKALIVLHTMIRNGATDNVLSYLSSSEILRLRNITAGNWEGYAAPQNLQNYALYLDSRIRAYKDLKHDAVRVQAESNRDMRNSQSIEEDGYRGRKDRPIKTSASAPARSKTIMGRKLRSMTVEKGLLRETRAVHGMIDALVECRFYLDDLEDELTITALRMLVKDLLILFQAGNEGVINVLEHYFEMSHIDATEALKIYRNFCKQTEYVVEYLGVAKKLQNLLNVSIPNLKHAPVSLAGALQEYLDDANFEQNRIEYKTNKAATEGGPKSSANGKQTKAGEQSIDQILPIATINGKSAEASSSKAAPTVEVSKSGENKDVIDFFSSIDESQPTMFNPQTNSPSTAYFHQQASNPFGQMLTGQPMLQQPAQPLAFQPTGFVAPQQPNQPNPFANFLSPQVPQPTGHRPFSSYLPSHTTGFVPQQPTQQQQTQNPQQSNPLQTQQANFLQAQPHSQPQSQQSQSALFLSPQTQQPQQTNFLRPQQSGFLQPQATGANPFRQSMLIPQSTGMALFGGSSQTPSFGAPTFEMQSNPPSTLNTNSTTSAFSSLGSGPAASSSSFMAPKPSTFGTAGTNSTPARPASTPLTSTGSALSSTPQPVKTHQTGTKNPFGPITVPPPPVPKQPTLFELSSLSISNPNQVNFQPNQSSSQAQQQQPQATGFNFNTSALNPGASDISSVASSFAFSNSKPQTSTTSPPSITGSSATATGSTHMDTVFSSTLSAQPTGAMNSSTTPSMQPSASSLKPQMTGFSGLKPFKPSSSFGASLMESLPAIPGSVPTTPSVSGLPTTSGTTSPPNGSTFTSTVASPTNGITGNFAFLNTQPTGATGGLGGSFGSTLGVGLRPQMTGGGSANPFRASMATGGGNSGVSSFANFQPSPAINFGSSQPFNTGISGNQQQQPSSTNSLI</sequence>
<dbReference type="GO" id="GO:0005905">
    <property type="term" value="C:clathrin-coated pit"/>
    <property type="evidence" value="ECO:0007669"/>
    <property type="project" value="TreeGrafter"/>
</dbReference>